<dbReference type="GO" id="GO:0003677">
    <property type="term" value="F:DNA binding"/>
    <property type="evidence" value="ECO:0007669"/>
    <property type="project" value="UniProtKB-KW"/>
</dbReference>
<dbReference type="Proteomes" id="UP000184315">
    <property type="component" value="Unassembled WGS sequence"/>
</dbReference>
<dbReference type="EMBL" id="CZDF01000132">
    <property type="protein sequence ID" value="CUR30798.1"/>
    <property type="molecule type" value="Genomic_DNA"/>
</dbReference>
<dbReference type="AlphaFoldDB" id="A0A1J1LF36"/>
<evidence type="ECO:0000313" key="7">
    <source>
        <dbReference type="Proteomes" id="UP000184315"/>
    </source>
</evidence>
<keyword evidence="7" id="KW-1185">Reference proteome</keyword>
<evidence type="ECO:0000256" key="4">
    <source>
        <dbReference type="ARBA" id="ARBA00023163"/>
    </source>
</evidence>
<dbReference type="InterPro" id="IPR000847">
    <property type="entry name" value="LysR_HTH_N"/>
</dbReference>
<evidence type="ECO:0000256" key="2">
    <source>
        <dbReference type="ARBA" id="ARBA00023015"/>
    </source>
</evidence>
<dbReference type="Gene3D" id="3.40.190.290">
    <property type="match status" value="1"/>
</dbReference>
<protein>
    <submittedName>
        <fullName evidence="6">Putative HTH-type transcriptional regulator LrrA</fullName>
    </submittedName>
</protein>
<evidence type="ECO:0000256" key="3">
    <source>
        <dbReference type="ARBA" id="ARBA00023125"/>
    </source>
</evidence>
<dbReference type="FunFam" id="1.10.10.10:FF:000001">
    <property type="entry name" value="LysR family transcriptional regulator"/>
    <property type="match status" value="1"/>
</dbReference>
<evidence type="ECO:0000313" key="6">
    <source>
        <dbReference type="EMBL" id="CUR30798.1"/>
    </source>
</evidence>
<name>A0A1J1LF36_9CYAN</name>
<dbReference type="InterPro" id="IPR036388">
    <property type="entry name" value="WH-like_DNA-bd_sf"/>
</dbReference>
<keyword evidence="4" id="KW-0804">Transcription</keyword>
<keyword evidence="3" id="KW-0238">DNA-binding</keyword>
<reference evidence="7" key="1">
    <citation type="submission" date="2015-10" db="EMBL/GenBank/DDBJ databases">
        <authorList>
            <person name="Regsiter A."/>
            <person name="william w."/>
        </authorList>
    </citation>
    <scope>NUCLEOTIDE SEQUENCE [LARGE SCALE GENOMIC DNA]</scope>
</reference>
<gene>
    <name evidence="6" type="primary">lrrA</name>
    <name evidence="6" type="ORF">PL9214290389</name>
</gene>
<dbReference type="CDD" id="cd05466">
    <property type="entry name" value="PBP2_LTTR_substrate"/>
    <property type="match status" value="1"/>
</dbReference>
<evidence type="ECO:0000256" key="1">
    <source>
        <dbReference type="ARBA" id="ARBA00009437"/>
    </source>
</evidence>
<dbReference type="PANTHER" id="PTHR30419">
    <property type="entry name" value="HTH-TYPE TRANSCRIPTIONAL REGULATOR YBHD"/>
    <property type="match status" value="1"/>
</dbReference>
<dbReference type="PRINTS" id="PR00039">
    <property type="entry name" value="HTHLYSR"/>
</dbReference>
<dbReference type="Gene3D" id="1.10.10.10">
    <property type="entry name" value="Winged helix-like DNA-binding domain superfamily/Winged helix DNA-binding domain"/>
    <property type="match status" value="1"/>
</dbReference>
<dbReference type="GO" id="GO:0005829">
    <property type="term" value="C:cytosol"/>
    <property type="evidence" value="ECO:0007669"/>
    <property type="project" value="TreeGrafter"/>
</dbReference>
<dbReference type="InterPro" id="IPR050950">
    <property type="entry name" value="HTH-type_LysR_regulators"/>
</dbReference>
<accession>A0A1J1LF36</accession>
<dbReference type="SUPFAM" id="SSF53850">
    <property type="entry name" value="Periplasmic binding protein-like II"/>
    <property type="match status" value="1"/>
</dbReference>
<dbReference type="PROSITE" id="PS50931">
    <property type="entry name" value="HTH_LYSR"/>
    <property type="match status" value="1"/>
</dbReference>
<dbReference type="InterPro" id="IPR036390">
    <property type="entry name" value="WH_DNA-bd_sf"/>
</dbReference>
<dbReference type="SUPFAM" id="SSF46785">
    <property type="entry name" value="Winged helix' DNA-binding domain"/>
    <property type="match status" value="1"/>
</dbReference>
<dbReference type="RefSeq" id="WP_072717766.1">
    <property type="nucleotide sequence ID" value="NZ_LN889782.1"/>
</dbReference>
<evidence type="ECO:0000259" key="5">
    <source>
        <dbReference type="PROSITE" id="PS50931"/>
    </source>
</evidence>
<dbReference type="Pfam" id="PF03466">
    <property type="entry name" value="LysR_substrate"/>
    <property type="match status" value="1"/>
</dbReference>
<sequence>MNPQNLKLSQLRALVAVAETGNFSEAALNLNLSQSTVSHAIATLEAELGVILIKRGRYGAVLTPLGEKMVTQARQIQQLLAQMVQEANREKGLQGGNIRIVSFRSVSTHILPSVIAQFRSHFPDVTVSLTEFDDTPEMEHAVRTGQADIGFTYLPTSAEFEVWEILQDDYIAILPPHYNINSSRLTWEQLASYPLILSSTSCCSSLILKYLKKTNFPLNIAYHVREDSTILGMVAQGLGVSIIPGLAARPVPPQVQVCQLPDPLIRVIGVMVLKNALHSPAVYTFLDALRQVGRFNKKAV</sequence>
<organism evidence="6 7">
    <name type="scientific">Planktothrix tepida PCC 9214</name>
    <dbReference type="NCBI Taxonomy" id="671072"/>
    <lineage>
        <taxon>Bacteria</taxon>
        <taxon>Bacillati</taxon>
        <taxon>Cyanobacteriota</taxon>
        <taxon>Cyanophyceae</taxon>
        <taxon>Oscillatoriophycideae</taxon>
        <taxon>Oscillatoriales</taxon>
        <taxon>Microcoleaceae</taxon>
        <taxon>Planktothrix</taxon>
    </lineage>
</organism>
<proteinExistence type="inferred from homology"/>
<dbReference type="GO" id="GO:0003700">
    <property type="term" value="F:DNA-binding transcription factor activity"/>
    <property type="evidence" value="ECO:0007669"/>
    <property type="project" value="InterPro"/>
</dbReference>
<feature type="domain" description="HTH lysR-type" evidence="5">
    <location>
        <begin position="6"/>
        <end position="63"/>
    </location>
</feature>
<dbReference type="Pfam" id="PF00126">
    <property type="entry name" value="HTH_1"/>
    <property type="match status" value="1"/>
</dbReference>
<keyword evidence="2" id="KW-0805">Transcription regulation</keyword>
<dbReference type="InterPro" id="IPR005119">
    <property type="entry name" value="LysR_subst-bd"/>
</dbReference>
<comment type="similarity">
    <text evidence="1">Belongs to the LysR transcriptional regulatory family.</text>
</comment>
<dbReference type="STRING" id="671072.PL9214290389"/>